<dbReference type="EMBL" id="JBEPEK010001265">
    <property type="protein sequence ID" value="MER7188471.1"/>
    <property type="molecule type" value="Genomic_DNA"/>
</dbReference>
<name>A0ABV1XHE8_9ACTN</name>
<feature type="domain" description="Sialidase" evidence="4">
    <location>
        <begin position="18"/>
        <end position="167"/>
    </location>
</feature>
<dbReference type="InterPro" id="IPR011040">
    <property type="entry name" value="Sialidase"/>
</dbReference>
<keyword evidence="6" id="KW-1185">Reference proteome</keyword>
<dbReference type="GO" id="GO:0016798">
    <property type="term" value="F:hydrolase activity, acting on glycosyl bonds"/>
    <property type="evidence" value="ECO:0007669"/>
    <property type="project" value="UniProtKB-KW"/>
</dbReference>
<dbReference type="SUPFAM" id="SSF50939">
    <property type="entry name" value="Sialidases"/>
    <property type="match status" value="1"/>
</dbReference>
<dbReference type="InterPro" id="IPR026856">
    <property type="entry name" value="Sialidase_fam"/>
</dbReference>
<evidence type="ECO:0000259" key="4">
    <source>
        <dbReference type="Pfam" id="PF13088"/>
    </source>
</evidence>
<dbReference type="Gene3D" id="2.120.10.10">
    <property type="match status" value="1"/>
</dbReference>
<evidence type="ECO:0000256" key="1">
    <source>
        <dbReference type="ARBA" id="ARBA00000427"/>
    </source>
</evidence>
<comment type="catalytic activity">
    <reaction evidence="1">
        <text>Hydrolysis of alpha-(2-&gt;3)-, alpha-(2-&gt;6)-, alpha-(2-&gt;8)- glycosidic linkages of terminal sialic acid residues in oligosaccharides, glycoproteins, glycolipids, colominic acid and synthetic substrates.</text>
        <dbReference type="EC" id="3.2.1.18"/>
    </reaction>
</comment>
<dbReference type="InterPro" id="IPR036278">
    <property type="entry name" value="Sialidase_sf"/>
</dbReference>
<evidence type="ECO:0000256" key="2">
    <source>
        <dbReference type="ARBA" id="ARBA00009348"/>
    </source>
</evidence>
<reference evidence="5 6" key="1">
    <citation type="submission" date="2024-06" db="EMBL/GenBank/DDBJ databases">
        <title>The Natural Products Discovery Center: Release of the First 8490 Sequenced Strains for Exploring Actinobacteria Biosynthetic Diversity.</title>
        <authorList>
            <person name="Kalkreuter E."/>
            <person name="Kautsar S.A."/>
            <person name="Yang D."/>
            <person name="Bader C.D."/>
            <person name="Teijaro C.N."/>
            <person name="Fluegel L."/>
            <person name="Davis C.M."/>
            <person name="Simpson J.R."/>
            <person name="Lauterbach L."/>
            <person name="Steele A.D."/>
            <person name="Gui C."/>
            <person name="Meng S."/>
            <person name="Li G."/>
            <person name="Viehrig K."/>
            <person name="Ye F."/>
            <person name="Su P."/>
            <person name="Kiefer A.F."/>
            <person name="Nichols A."/>
            <person name="Cepeda A.J."/>
            <person name="Yan W."/>
            <person name="Fan B."/>
            <person name="Jiang Y."/>
            <person name="Adhikari A."/>
            <person name="Zheng C.-J."/>
            <person name="Schuster L."/>
            <person name="Cowan T.M."/>
            <person name="Smanski M.J."/>
            <person name="Chevrette M.G."/>
            <person name="De Carvalho L.P.S."/>
            <person name="Shen B."/>
        </authorList>
    </citation>
    <scope>NUCLEOTIDE SEQUENCE [LARGE SCALE GENOMIC DNA]</scope>
    <source>
        <strain evidence="5 6">NPDC000234</strain>
    </source>
</reference>
<accession>A0ABV1XHE8</accession>
<dbReference type="PANTHER" id="PTHR10628:SF30">
    <property type="entry name" value="EXO-ALPHA-SIALIDASE"/>
    <property type="match status" value="1"/>
</dbReference>
<comment type="caution">
    <text evidence="5">The sequence shown here is derived from an EMBL/GenBank/DDBJ whole genome shotgun (WGS) entry which is preliminary data.</text>
</comment>
<dbReference type="Pfam" id="PF13088">
    <property type="entry name" value="BNR_2"/>
    <property type="match status" value="1"/>
</dbReference>
<evidence type="ECO:0000313" key="5">
    <source>
        <dbReference type="EMBL" id="MER7188471.1"/>
    </source>
</evidence>
<keyword evidence="5" id="KW-0326">Glycosidase</keyword>
<dbReference type="PANTHER" id="PTHR10628">
    <property type="entry name" value="SIALIDASE"/>
    <property type="match status" value="1"/>
</dbReference>
<feature type="non-terminal residue" evidence="5">
    <location>
        <position position="1"/>
    </location>
</feature>
<dbReference type="CDD" id="cd15482">
    <property type="entry name" value="Sialidase_non-viral"/>
    <property type="match status" value="1"/>
</dbReference>
<dbReference type="RefSeq" id="WP_350793460.1">
    <property type="nucleotide sequence ID" value="NZ_JBEPEK010001265.1"/>
</dbReference>
<evidence type="ECO:0000256" key="3">
    <source>
        <dbReference type="ARBA" id="ARBA00012733"/>
    </source>
</evidence>
<proteinExistence type="inferred from homology"/>
<keyword evidence="5" id="KW-0378">Hydrolase</keyword>
<evidence type="ECO:0000313" key="6">
    <source>
        <dbReference type="Proteomes" id="UP001474181"/>
    </source>
</evidence>
<comment type="similarity">
    <text evidence="2">Belongs to the glycosyl hydrolase 33 family.</text>
</comment>
<sequence length="193" mass="20784">ADHSAAPRAGSADTGREARYYGGHAIYSDDGGLSWHLGFVDDSYTGHDNANETTAAQLPDGRLYFNARDQNGLSPGNRLEAWSSDGGETLDAAYTVQPTLSRVPVVEGSVLQLQGAEAPLLFSAPSVPTARKAMALWTSTDQGITFERLRTLSARKAAYSDLVQVDRDTVGVLYETGTRTAYDTIEFRRVPAP</sequence>
<gene>
    <name evidence="5" type="ORF">ABT404_54990</name>
</gene>
<protein>
    <recommendedName>
        <fullName evidence="3">exo-alpha-sialidase</fullName>
        <ecNumber evidence="3">3.2.1.18</ecNumber>
    </recommendedName>
</protein>
<dbReference type="EC" id="3.2.1.18" evidence="3"/>
<organism evidence="5 6">
    <name type="scientific">Streptomyces hyaluromycini</name>
    <dbReference type="NCBI Taxonomy" id="1377993"/>
    <lineage>
        <taxon>Bacteria</taxon>
        <taxon>Bacillati</taxon>
        <taxon>Actinomycetota</taxon>
        <taxon>Actinomycetes</taxon>
        <taxon>Kitasatosporales</taxon>
        <taxon>Streptomycetaceae</taxon>
        <taxon>Streptomyces</taxon>
    </lineage>
</organism>
<dbReference type="Proteomes" id="UP001474181">
    <property type="component" value="Unassembled WGS sequence"/>
</dbReference>